<evidence type="ECO:0000313" key="4">
    <source>
        <dbReference type="EMBL" id="SHN47906.1"/>
    </source>
</evidence>
<feature type="domain" description="Luciferase-like" evidence="3">
    <location>
        <begin position="4"/>
        <end position="311"/>
    </location>
</feature>
<keyword evidence="1" id="KW-0560">Oxidoreductase</keyword>
<dbReference type="Proteomes" id="UP000184440">
    <property type="component" value="Unassembled WGS sequence"/>
</dbReference>
<evidence type="ECO:0000256" key="1">
    <source>
        <dbReference type="ARBA" id="ARBA00023002"/>
    </source>
</evidence>
<dbReference type="GO" id="GO:0016705">
    <property type="term" value="F:oxidoreductase activity, acting on paired donors, with incorporation or reduction of molecular oxygen"/>
    <property type="evidence" value="ECO:0007669"/>
    <property type="project" value="InterPro"/>
</dbReference>
<dbReference type="InterPro" id="IPR011251">
    <property type="entry name" value="Luciferase-like_dom"/>
</dbReference>
<evidence type="ECO:0000256" key="2">
    <source>
        <dbReference type="ARBA" id="ARBA00023033"/>
    </source>
</evidence>
<name>A0A1M7RP78_9ACTN</name>
<dbReference type="Pfam" id="PF00296">
    <property type="entry name" value="Bac_luciferase"/>
    <property type="match status" value="1"/>
</dbReference>
<dbReference type="InterPro" id="IPR050766">
    <property type="entry name" value="Bact_Lucif_Oxidored"/>
</dbReference>
<evidence type="ECO:0000259" key="3">
    <source>
        <dbReference type="Pfam" id="PF00296"/>
    </source>
</evidence>
<keyword evidence="2 4" id="KW-0503">Monooxygenase</keyword>
<dbReference type="GO" id="GO:0004497">
    <property type="term" value="F:monooxygenase activity"/>
    <property type="evidence" value="ECO:0007669"/>
    <property type="project" value="UniProtKB-KW"/>
</dbReference>
<keyword evidence="5" id="KW-1185">Reference proteome</keyword>
<reference evidence="4 5" key="1">
    <citation type="submission" date="2016-11" db="EMBL/GenBank/DDBJ databases">
        <authorList>
            <person name="Jaros S."/>
            <person name="Januszkiewicz K."/>
            <person name="Wedrychowicz H."/>
        </authorList>
    </citation>
    <scope>NUCLEOTIDE SEQUENCE [LARGE SCALE GENOMIC DNA]</scope>
    <source>
        <strain evidence="4 5">DSM 46144</strain>
    </source>
</reference>
<dbReference type="RefSeq" id="WP_073266220.1">
    <property type="nucleotide sequence ID" value="NZ_FRCS01000030.1"/>
</dbReference>
<dbReference type="PANTHER" id="PTHR30137">
    <property type="entry name" value="LUCIFERASE-LIKE MONOOXYGENASE"/>
    <property type="match status" value="1"/>
</dbReference>
<dbReference type="Gene3D" id="3.20.20.30">
    <property type="entry name" value="Luciferase-like domain"/>
    <property type="match status" value="1"/>
</dbReference>
<protein>
    <submittedName>
        <fullName evidence="4">Flavin-dependent oxidoreductase, luciferase family (Includes alkanesulfonate monooxygenase SsuD and methylene tetrahydromethanopterin reductase)</fullName>
    </submittedName>
</protein>
<dbReference type="STRING" id="134849.SAMN05443668_1309"/>
<dbReference type="SUPFAM" id="SSF51679">
    <property type="entry name" value="Bacterial luciferase-like"/>
    <property type="match status" value="1"/>
</dbReference>
<proteinExistence type="predicted"/>
<accession>A0A1M7RP78</accession>
<dbReference type="PANTHER" id="PTHR30137:SF8">
    <property type="entry name" value="BLR5498 PROTEIN"/>
    <property type="match status" value="1"/>
</dbReference>
<sequence>MTVRFGVLLNAQRGPAQSESDALARTVNLARRAEDLEVDDLWVVEHHLAADVVSPSSLAMAAFLLGRTRRIRVGTAVTILPLHSPVHVAEQAALLDHLSDGRFSLGVGRGQPGMEYEVIGAGRHYWDRGFPAALDRTIAAFSGDTTAATDLYAFPPAQTVPRPATPGGPPIHVAVNSSASLPTAASRGLPMLMYFDKSTQAKADLVEEHAHIAAANGFPRFGYDHAFSVYAQVTDTPEHARELMLARAESIVARGSVPVDRAPDDRRRGAGSADTGAARAAAIADRLLQWHPVGEPDACAARLFAGIEGSGCTRVLCHVELTRDAQTCLDNLERLATEVFPLVRAELARHAVRSASRLG</sequence>
<dbReference type="GO" id="GO:0005829">
    <property type="term" value="C:cytosol"/>
    <property type="evidence" value="ECO:0007669"/>
    <property type="project" value="TreeGrafter"/>
</dbReference>
<gene>
    <name evidence="4" type="ORF">SAMN05443668_1309</name>
</gene>
<evidence type="ECO:0000313" key="5">
    <source>
        <dbReference type="Proteomes" id="UP000184440"/>
    </source>
</evidence>
<dbReference type="EMBL" id="FRCS01000030">
    <property type="protein sequence ID" value="SHN47906.1"/>
    <property type="molecule type" value="Genomic_DNA"/>
</dbReference>
<dbReference type="AlphaFoldDB" id="A0A1M7RP78"/>
<dbReference type="InterPro" id="IPR036661">
    <property type="entry name" value="Luciferase-like_sf"/>
</dbReference>
<organism evidence="4 5">
    <name type="scientific">Cryptosporangium aurantiacum</name>
    <dbReference type="NCBI Taxonomy" id="134849"/>
    <lineage>
        <taxon>Bacteria</taxon>
        <taxon>Bacillati</taxon>
        <taxon>Actinomycetota</taxon>
        <taxon>Actinomycetes</taxon>
        <taxon>Cryptosporangiales</taxon>
        <taxon>Cryptosporangiaceae</taxon>
        <taxon>Cryptosporangium</taxon>
    </lineage>
</organism>